<feature type="region of interest" description="Disordered" evidence="10">
    <location>
        <begin position="908"/>
        <end position="929"/>
    </location>
</feature>
<evidence type="ECO:0000256" key="1">
    <source>
        <dbReference type="ARBA" id="ARBA00004123"/>
    </source>
</evidence>
<dbReference type="PANTHER" id="PTHR45718">
    <property type="entry name" value="TRANSCRIPTIONAL ACTIVATOR CUBITUS INTERRUPTUS"/>
    <property type="match status" value="1"/>
</dbReference>
<keyword evidence="8" id="KW-0539">Nucleus</keyword>
<keyword evidence="3" id="KW-0479">Metal-binding</keyword>
<feature type="region of interest" description="Disordered" evidence="10">
    <location>
        <begin position="670"/>
        <end position="731"/>
    </location>
</feature>
<dbReference type="FunFam" id="3.30.160.60:FF:000019">
    <property type="entry name" value="GLI family zinc finger 3"/>
    <property type="match status" value="1"/>
</dbReference>
<evidence type="ECO:0000256" key="4">
    <source>
        <dbReference type="ARBA" id="ARBA00022737"/>
    </source>
</evidence>
<evidence type="ECO:0000256" key="10">
    <source>
        <dbReference type="SAM" id="MobiDB-lite"/>
    </source>
</evidence>
<name>A0A183AB67_9TREM</name>
<feature type="region of interest" description="Disordered" evidence="10">
    <location>
        <begin position="996"/>
        <end position="1015"/>
    </location>
</feature>
<feature type="compositionally biased region" description="Polar residues" evidence="10">
    <location>
        <begin position="1045"/>
        <end position="1059"/>
    </location>
</feature>
<evidence type="ECO:0000256" key="3">
    <source>
        <dbReference type="ARBA" id="ARBA00022723"/>
    </source>
</evidence>
<sequence>LTRDLLRQHCAMNQGNASYRDMVDMAGTTVKGTNVETPCHSSRGGMKQERNEAPEFWSTDDSAGHKKSATREVSGNGGILSEGEEGECDEDEDLDEDGRVPQEGDPDFVETACHWGDCTLQFENQEELVKFEGCSKRYSRLENLKTHLRSHTGEKPYQCEIPGCHKAFSNASDRAKHQNRTHSNEKPYTCKVDGCSKRYTDPSSLRKHVKTVHGAEVYANKKHKGESWSDRPCGGGGATGGTYGGAGSGGGGGGGGADGLRGYSRAPGTDDRRHDSGGGGASGGGAGAGLGGGRGRFGARGTADSFLLPRGGFHSKTHGSTITSGADRSFGCAGLTNYSVGTHGYGFNPWSSTRNSAYPLGDFSRGSRFGHGNYYPTHPAMQHSVHNPGLLISPWNTHPMAQRDATTELLMMSTPAVTYGCPDYLPAVKYEYTSPMVAYFTDPRQTDPNQTEHQTHSSWLMQSRQNYSLDSSVDATHRSKAGLANTVPWRSARASSAYRSNQTAPHALERHARSSSMEKLPTWPEQNQQGISGVGSMMATQNQQVTGIAQASGKGRSAQAVGWNPMIEPLVNNNNNNNNNSTTVPTETHTARVPTHYERHSVCPPGSNWNDSAKHTLSNNLVLRVPPTHSTPEHAVNPGTNWLSPNTSAVSAPQVKQEQCASHQLSWSSAHNGQMVPGSASTETNVEEAARRTENASHYWPEERDRLLQGSVSTPQSDHTRSRSQHVISSTGFEDELKPNLVYPGSTDQIGRAMDTGIPNQMVSPNETWEKESGTASSGIGSALTNTNSQMGTVPHPVKSPERMKNSGVDQYSQSSELTEPNKVQMNTTPTTNNNNTTTSTPSASAGQTTATTIATNTNSFNCQTVPDSAGSGCGGHTVEINESGSHHGSMKPAKSKILLWENRDFRAQPDPTRTIPNFGSDRNGPSINNPEGYYSDRNQVTMQQYLSANNAIGNYPNWSPWFRNAPTDDHVLRTPPAAEAVTGWNVNAGLHQFDSPGSSWCGQQQQQQQQQQHLPNTELCAPTNNENSCVPFRTNLAANESEKNSICNRPHSSLNETGHPQKSEMEQQQQQQQLPHHHLHHPHHQPQQHPPYWDPNQRHSSRALTTCSDTNYPKDNRSTEQQLSRDQHSIPHSSNLDALQTRSNPESVCSQYPQTSWRTDDIQDPTRVQRPSNLIVEQRPLNTMHSSERVALCPNQTDPNPFSMQPGFPGTNLSSNILRSPHFSEHNRATMLGNYTASSSYPVIPYQSARMVNVPPYMMQSLGSGEFPHHNGGYDRVSGTTVPSQGSFPPSDTHFSFPPQHSLYSPALQSIFEEVPSGGPMSLPAGCDALGGNLVVCNMPSIDTDSLTFGSYT</sequence>
<dbReference type="PANTHER" id="PTHR45718:SF4">
    <property type="entry name" value="TRANSCRIPTIONAL ACTIVATOR CUBITUS INTERRUPTUS"/>
    <property type="match status" value="1"/>
</dbReference>
<keyword evidence="6" id="KW-0862">Zinc</keyword>
<dbReference type="PROSITE" id="PS50157">
    <property type="entry name" value="ZINC_FINGER_C2H2_2"/>
    <property type="match status" value="3"/>
</dbReference>
<evidence type="ECO:0000256" key="6">
    <source>
        <dbReference type="ARBA" id="ARBA00022833"/>
    </source>
</evidence>
<feature type="domain" description="C2H2-type" evidence="11">
    <location>
        <begin position="129"/>
        <end position="156"/>
    </location>
</feature>
<feature type="compositionally biased region" description="Acidic residues" evidence="10">
    <location>
        <begin position="82"/>
        <end position="96"/>
    </location>
</feature>
<feature type="domain" description="C2H2-type" evidence="11">
    <location>
        <begin position="188"/>
        <end position="218"/>
    </location>
</feature>
<evidence type="ECO:0000256" key="7">
    <source>
        <dbReference type="ARBA" id="ARBA00023125"/>
    </source>
</evidence>
<feature type="compositionally biased region" description="Polar residues" evidence="10">
    <location>
        <begin position="774"/>
        <end position="792"/>
    </location>
</feature>
<feature type="compositionally biased region" description="Polar residues" evidence="10">
    <location>
        <begin position="1131"/>
        <end position="1158"/>
    </location>
</feature>
<feature type="compositionally biased region" description="Gly residues" evidence="10">
    <location>
        <begin position="277"/>
        <end position="295"/>
    </location>
</feature>
<dbReference type="Gene3D" id="3.30.160.60">
    <property type="entry name" value="Classic Zinc Finger"/>
    <property type="match status" value="3"/>
</dbReference>
<feature type="compositionally biased region" description="Basic and acidic residues" evidence="10">
    <location>
        <begin position="1113"/>
        <end position="1130"/>
    </location>
</feature>
<comment type="similarity">
    <text evidence="2">Belongs to the GLI C2H2-type zinc-finger protein family.</text>
</comment>
<feature type="compositionally biased region" description="Polar residues" evidence="10">
    <location>
        <begin position="1103"/>
        <end position="1112"/>
    </location>
</feature>
<feature type="compositionally biased region" description="Gly residues" evidence="10">
    <location>
        <begin position="250"/>
        <end position="259"/>
    </location>
</feature>
<dbReference type="WBParaSite" id="ECPE_0000421001-mRNA-1">
    <property type="protein sequence ID" value="ECPE_0000421001-mRNA-1"/>
    <property type="gene ID" value="ECPE_0000421001"/>
</dbReference>
<dbReference type="GO" id="GO:0000981">
    <property type="term" value="F:DNA-binding transcription factor activity, RNA polymerase II-specific"/>
    <property type="evidence" value="ECO:0007669"/>
    <property type="project" value="TreeGrafter"/>
</dbReference>
<dbReference type="PROSITE" id="PS00028">
    <property type="entry name" value="ZINC_FINGER_C2H2_1"/>
    <property type="match status" value="2"/>
</dbReference>
<feature type="region of interest" description="Disordered" evidence="10">
    <location>
        <begin position="31"/>
        <end position="106"/>
    </location>
</feature>
<keyword evidence="4" id="KW-0677">Repeat</keyword>
<evidence type="ECO:0000256" key="8">
    <source>
        <dbReference type="ARBA" id="ARBA00023242"/>
    </source>
</evidence>
<proteinExistence type="inferred from homology"/>
<feature type="compositionally biased region" description="Low complexity" evidence="10">
    <location>
        <begin position="1004"/>
        <end position="1013"/>
    </location>
</feature>
<reference evidence="12" key="1">
    <citation type="submission" date="2016-06" db="UniProtKB">
        <authorList>
            <consortium name="WormBaseParasite"/>
        </authorList>
    </citation>
    <scope>IDENTIFICATION</scope>
</reference>
<feature type="compositionally biased region" description="Low complexity" evidence="10">
    <location>
        <begin position="827"/>
        <end position="848"/>
    </location>
</feature>
<dbReference type="Pfam" id="PF00096">
    <property type="entry name" value="zf-C2H2"/>
    <property type="match status" value="2"/>
</dbReference>
<evidence type="ECO:0000256" key="9">
    <source>
        <dbReference type="PROSITE-ProRule" id="PRU00042"/>
    </source>
</evidence>
<feature type="compositionally biased region" description="Polar residues" evidence="10">
    <location>
        <begin position="31"/>
        <end position="40"/>
    </location>
</feature>
<dbReference type="GO" id="GO:0000978">
    <property type="term" value="F:RNA polymerase II cis-regulatory region sequence-specific DNA binding"/>
    <property type="evidence" value="ECO:0007669"/>
    <property type="project" value="TreeGrafter"/>
</dbReference>
<dbReference type="FunFam" id="3.30.160.60:FF:000036">
    <property type="entry name" value="GLI family zinc finger 3"/>
    <property type="match status" value="1"/>
</dbReference>
<feature type="compositionally biased region" description="Polar residues" evidence="10">
    <location>
        <begin position="808"/>
        <end position="826"/>
    </location>
</feature>
<organism evidence="12">
    <name type="scientific">Echinostoma caproni</name>
    <dbReference type="NCBI Taxonomy" id="27848"/>
    <lineage>
        <taxon>Eukaryota</taxon>
        <taxon>Metazoa</taxon>
        <taxon>Spiralia</taxon>
        <taxon>Lophotrochozoa</taxon>
        <taxon>Platyhelminthes</taxon>
        <taxon>Trematoda</taxon>
        <taxon>Digenea</taxon>
        <taxon>Plagiorchiida</taxon>
        <taxon>Echinostomata</taxon>
        <taxon>Echinostomatoidea</taxon>
        <taxon>Echinostomatidae</taxon>
        <taxon>Echinostoma</taxon>
    </lineage>
</organism>
<dbReference type="SMART" id="SM00355">
    <property type="entry name" value="ZnF_C2H2"/>
    <property type="match status" value="3"/>
</dbReference>
<dbReference type="SUPFAM" id="SSF57667">
    <property type="entry name" value="beta-beta-alpha zinc fingers"/>
    <property type="match status" value="2"/>
</dbReference>
<evidence type="ECO:0000313" key="12">
    <source>
        <dbReference type="WBParaSite" id="ECPE_0000421001-mRNA-1"/>
    </source>
</evidence>
<feature type="region of interest" description="Disordered" evidence="10">
    <location>
        <begin position="770"/>
        <end position="848"/>
    </location>
</feature>
<comment type="subcellular location">
    <subcellularLocation>
        <location evidence="1">Nucleus</location>
    </subcellularLocation>
</comment>
<evidence type="ECO:0000256" key="5">
    <source>
        <dbReference type="ARBA" id="ARBA00022771"/>
    </source>
</evidence>
<feature type="region of interest" description="Disordered" evidence="10">
    <location>
        <begin position="1042"/>
        <end position="1172"/>
    </location>
</feature>
<dbReference type="InterPro" id="IPR043359">
    <property type="entry name" value="GLI-like"/>
</dbReference>
<feature type="compositionally biased region" description="Basic and acidic residues" evidence="10">
    <location>
        <begin position="688"/>
        <end position="707"/>
    </location>
</feature>
<accession>A0A183AB67</accession>
<feature type="region of interest" description="Disordered" evidence="10">
    <location>
        <begin position="493"/>
        <end position="523"/>
    </location>
</feature>
<keyword evidence="7" id="KW-0238">DNA-binding</keyword>
<dbReference type="InterPro" id="IPR036236">
    <property type="entry name" value="Znf_C2H2_sf"/>
</dbReference>
<keyword evidence="5 9" id="KW-0863">Zinc-finger</keyword>
<feature type="compositionally biased region" description="Basic residues" evidence="10">
    <location>
        <begin position="1076"/>
        <end position="1087"/>
    </location>
</feature>
<dbReference type="GO" id="GO:0005634">
    <property type="term" value="C:nucleus"/>
    <property type="evidence" value="ECO:0007669"/>
    <property type="project" value="UniProtKB-SubCell"/>
</dbReference>
<feature type="domain" description="C2H2-type" evidence="11">
    <location>
        <begin position="157"/>
        <end position="187"/>
    </location>
</feature>
<dbReference type="GO" id="GO:0008270">
    <property type="term" value="F:zinc ion binding"/>
    <property type="evidence" value="ECO:0007669"/>
    <property type="project" value="UniProtKB-KW"/>
</dbReference>
<feature type="region of interest" description="Disordered" evidence="10">
    <location>
        <begin position="250"/>
        <end position="295"/>
    </location>
</feature>
<evidence type="ECO:0000259" key="11">
    <source>
        <dbReference type="PROSITE" id="PS50157"/>
    </source>
</evidence>
<dbReference type="InterPro" id="IPR013087">
    <property type="entry name" value="Znf_C2H2_type"/>
</dbReference>
<protein>
    <submittedName>
        <fullName evidence="12">C2H2-type domain-containing protein</fullName>
    </submittedName>
</protein>
<evidence type="ECO:0000256" key="2">
    <source>
        <dbReference type="ARBA" id="ARBA00010831"/>
    </source>
</evidence>